<organism evidence="3 4">
    <name type="scientific">Symbiodinium necroappetens</name>
    <dbReference type="NCBI Taxonomy" id="1628268"/>
    <lineage>
        <taxon>Eukaryota</taxon>
        <taxon>Sar</taxon>
        <taxon>Alveolata</taxon>
        <taxon>Dinophyceae</taxon>
        <taxon>Suessiales</taxon>
        <taxon>Symbiodiniaceae</taxon>
        <taxon>Symbiodinium</taxon>
    </lineage>
</organism>
<dbReference type="GO" id="GO:0016811">
    <property type="term" value="F:hydrolase activity, acting on carbon-nitrogen (but not peptide) bonds, in linear amides"/>
    <property type="evidence" value="ECO:0007669"/>
    <property type="project" value="TreeGrafter"/>
</dbReference>
<dbReference type="Gene3D" id="3.60.110.10">
    <property type="entry name" value="Carbon-nitrogen hydrolase"/>
    <property type="match status" value="1"/>
</dbReference>
<accession>A0A812WND7</accession>
<comment type="caution">
    <text evidence="3">The sequence shown here is derived from an EMBL/GenBank/DDBJ whole genome shotgun (WGS) entry which is preliminary data.</text>
</comment>
<dbReference type="EMBL" id="CAJNJA010034053">
    <property type="protein sequence ID" value="CAE7686621.1"/>
    <property type="molecule type" value="Genomic_DNA"/>
</dbReference>
<dbReference type="Proteomes" id="UP000601435">
    <property type="component" value="Unassembled WGS sequence"/>
</dbReference>
<dbReference type="PANTHER" id="PTHR43674">
    <property type="entry name" value="NITRILASE C965.09-RELATED"/>
    <property type="match status" value="1"/>
</dbReference>
<dbReference type="InterPro" id="IPR050345">
    <property type="entry name" value="Aliph_Amidase/BUP"/>
</dbReference>
<dbReference type="PROSITE" id="PS50263">
    <property type="entry name" value="CN_HYDROLASE"/>
    <property type="match status" value="1"/>
</dbReference>
<reference evidence="3" key="1">
    <citation type="submission" date="2021-02" db="EMBL/GenBank/DDBJ databases">
        <authorList>
            <person name="Dougan E. K."/>
            <person name="Rhodes N."/>
            <person name="Thang M."/>
            <person name="Chan C."/>
        </authorList>
    </citation>
    <scope>NUCLEOTIDE SEQUENCE</scope>
</reference>
<keyword evidence="1" id="KW-0378">Hydrolase</keyword>
<evidence type="ECO:0000256" key="1">
    <source>
        <dbReference type="ARBA" id="ARBA00022801"/>
    </source>
</evidence>
<dbReference type="SUPFAM" id="SSF56317">
    <property type="entry name" value="Carbon-nitrogen hydrolase"/>
    <property type="match status" value="1"/>
</dbReference>
<gene>
    <name evidence="3" type="primary">Nit2</name>
    <name evidence="3" type="ORF">SNEC2469_LOCUS19783</name>
</gene>
<sequence length="196" mass="22215">MVCPFRIVQKLVALAKELQVYMTIPFVEEAKEGEAESRFFNTVCLAGPSGEVVVHYRKTHLWDYVDGSWASRGDSPGFVETEFGRVGIGICYDVHRLAQLYSNANLWALLYSVAWVGHPTDGPTERWFRKDLSEKYLGRDGLKCFVVAANWSTDREYFWDGAGYSSIYGQDGQRLAYLDLEVGDSILYSDIPFHSS</sequence>
<evidence type="ECO:0000313" key="4">
    <source>
        <dbReference type="Proteomes" id="UP000601435"/>
    </source>
</evidence>
<dbReference type="InterPro" id="IPR003010">
    <property type="entry name" value="C-N_Hydrolase"/>
</dbReference>
<dbReference type="Pfam" id="PF00795">
    <property type="entry name" value="CN_hydrolase"/>
    <property type="match status" value="1"/>
</dbReference>
<feature type="domain" description="CN hydrolase" evidence="2">
    <location>
        <begin position="1"/>
        <end position="193"/>
    </location>
</feature>
<evidence type="ECO:0000259" key="2">
    <source>
        <dbReference type="PROSITE" id="PS50263"/>
    </source>
</evidence>
<dbReference type="CDD" id="cd07197">
    <property type="entry name" value="nitrilase"/>
    <property type="match status" value="1"/>
</dbReference>
<name>A0A812WND7_9DINO</name>
<proteinExistence type="predicted"/>
<dbReference type="AlphaFoldDB" id="A0A812WND7"/>
<dbReference type="OrthoDB" id="10250282at2759"/>
<dbReference type="InterPro" id="IPR036526">
    <property type="entry name" value="C-N_Hydrolase_sf"/>
</dbReference>
<evidence type="ECO:0000313" key="3">
    <source>
        <dbReference type="EMBL" id="CAE7686621.1"/>
    </source>
</evidence>
<protein>
    <submittedName>
        <fullName evidence="3">Nit2 protein</fullName>
    </submittedName>
</protein>
<dbReference type="PANTHER" id="PTHR43674:SF16">
    <property type="entry name" value="CARBON-NITROGEN FAMILY, PUTATIVE (AFU_ORTHOLOGUE AFUA_5G02350)-RELATED"/>
    <property type="match status" value="1"/>
</dbReference>
<keyword evidence="4" id="KW-1185">Reference proteome</keyword>